<dbReference type="RefSeq" id="WP_328957822.1">
    <property type="nucleotide sequence ID" value="NZ_CP108110.1"/>
</dbReference>
<keyword evidence="1" id="KW-1133">Transmembrane helix</keyword>
<dbReference type="Proteomes" id="UP001432222">
    <property type="component" value="Chromosome"/>
</dbReference>
<keyword evidence="1" id="KW-0472">Membrane</keyword>
<proteinExistence type="predicted"/>
<organism evidence="2 3">
    <name type="scientific">Kitasatospora purpeofusca</name>
    <dbReference type="NCBI Taxonomy" id="67352"/>
    <lineage>
        <taxon>Bacteria</taxon>
        <taxon>Bacillati</taxon>
        <taxon>Actinomycetota</taxon>
        <taxon>Actinomycetes</taxon>
        <taxon>Kitasatosporales</taxon>
        <taxon>Streptomycetaceae</taxon>
        <taxon>Kitasatospora</taxon>
    </lineage>
</organism>
<feature type="transmembrane region" description="Helical" evidence="1">
    <location>
        <begin position="193"/>
        <end position="212"/>
    </location>
</feature>
<feature type="transmembrane region" description="Helical" evidence="1">
    <location>
        <begin position="163"/>
        <end position="181"/>
    </location>
</feature>
<evidence type="ECO:0000256" key="1">
    <source>
        <dbReference type="SAM" id="Phobius"/>
    </source>
</evidence>
<gene>
    <name evidence="2" type="ORF">OHA16_32465</name>
</gene>
<name>A0ABZ1U8A7_9ACTN</name>
<evidence type="ECO:0000313" key="3">
    <source>
        <dbReference type="Proteomes" id="UP001432222"/>
    </source>
</evidence>
<keyword evidence="1" id="KW-0812">Transmembrane</keyword>
<evidence type="ECO:0000313" key="2">
    <source>
        <dbReference type="EMBL" id="WUQ87261.1"/>
    </source>
</evidence>
<feature type="transmembrane region" description="Helical" evidence="1">
    <location>
        <begin position="48"/>
        <end position="66"/>
    </location>
</feature>
<protein>
    <submittedName>
        <fullName evidence="2">Uncharacterized protein</fullName>
    </submittedName>
</protein>
<sequence>MGAFTAIGAAMTADESRPAWMGAVIRGGQRVADALGIPIHLTTTDPDTSFGVITMLVLLVVVLLGLQAGDIARAVTSRHFWDDTGRLLGVAQLLLLVLAYAFGTGGQSRSFGAAVGDLLSGQLPDLLPMAVATQWLLLSVLWLAVGASAGVRRADLTAPFDAVRGMALIAVFVVAFTAAWMAPSSGPGPAGRLPAVVAVGVVILVFGYLGAVSRGHEQRPDIVRRRREALEHGFRRPGEAPGHGPENRPEDPLIAALLAQGQDRGQNRPVPSAGTSIWRPAPALVLRLCLLRAVLS</sequence>
<feature type="transmembrane region" description="Helical" evidence="1">
    <location>
        <begin position="126"/>
        <end position="151"/>
    </location>
</feature>
<accession>A0ABZ1U8A7</accession>
<dbReference type="EMBL" id="CP108110">
    <property type="protein sequence ID" value="WUQ87261.1"/>
    <property type="molecule type" value="Genomic_DNA"/>
</dbReference>
<reference evidence="2" key="1">
    <citation type="submission" date="2022-10" db="EMBL/GenBank/DDBJ databases">
        <title>The complete genomes of actinobacterial strains from the NBC collection.</title>
        <authorList>
            <person name="Joergensen T.S."/>
            <person name="Alvarez Arevalo M."/>
            <person name="Sterndorff E.B."/>
            <person name="Faurdal D."/>
            <person name="Vuksanovic O."/>
            <person name="Mourched A.-S."/>
            <person name="Charusanti P."/>
            <person name="Shaw S."/>
            <person name="Blin K."/>
            <person name="Weber T."/>
        </authorList>
    </citation>
    <scope>NUCLEOTIDE SEQUENCE</scope>
    <source>
        <strain evidence="2">NBC_00222</strain>
    </source>
</reference>
<feature type="transmembrane region" description="Helical" evidence="1">
    <location>
        <begin position="87"/>
        <end position="106"/>
    </location>
</feature>
<keyword evidence="3" id="KW-1185">Reference proteome</keyword>